<keyword evidence="1" id="KW-0812">Transmembrane</keyword>
<dbReference type="WBParaSite" id="ACRNAN_Path_926.g3575.t1">
    <property type="protein sequence ID" value="ACRNAN_Path_926.g3575.t1"/>
    <property type="gene ID" value="ACRNAN_Path_926.g3575"/>
</dbReference>
<dbReference type="AlphaFoldDB" id="A0A914CDI5"/>
<feature type="transmembrane region" description="Helical" evidence="1">
    <location>
        <begin position="12"/>
        <end position="34"/>
    </location>
</feature>
<evidence type="ECO:0000256" key="1">
    <source>
        <dbReference type="SAM" id="Phobius"/>
    </source>
</evidence>
<evidence type="ECO:0000313" key="3">
    <source>
        <dbReference type="WBParaSite" id="ACRNAN_Path_926.g3575.t1"/>
    </source>
</evidence>
<accession>A0A914CDI5</accession>
<reference evidence="3" key="1">
    <citation type="submission" date="2022-11" db="UniProtKB">
        <authorList>
            <consortium name="WormBaseParasite"/>
        </authorList>
    </citation>
    <scope>IDENTIFICATION</scope>
</reference>
<name>A0A914CDI5_9BILA</name>
<dbReference type="Proteomes" id="UP000887540">
    <property type="component" value="Unplaced"/>
</dbReference>
<sequence>MLGFVKSSNSCVYCGLSALTFITDLFVLLSITVYGTNYKSDGSHGYHIDIPPPGDNSAPKVIEIYYSLGYSFSLAIVALITMAISTIIGMITAICIKRTSRRHI</sequence>
<keyword evidence="2" id="KW-1185">Reference proteome</keyword>
<keyword evidence="1" id="KW-1133">Transmembrane helix</keyword>
<proteinExistence type="predicted"/>
<protein>
    <submittedName>
        <fullName evidence="3">NADH dehydrogenase subunit 6</fullName>
    </submittedName>
</protein>
<organism evidence="2 3">
    <name type="scientific">Acrobeloides nanus</name>
    <dbReference type="NCBI Taxonomy" id="290746"/>
    <lineage>
        <taxon>Eukaryota</taxon>
        <taxon>Metazoa</taxon>
        <taxon>Ecdysozoa</taxon>
        <taxon>Nematoda</taxon>
        <taxon>Chromadorea</taxon>
        <taxon>Rhabditida</taxon>
        <taxon>Tylenchina</taxon>
        <taxon>Cephalobomorpha</taxon>
        <taxon>Cephaloboidea</taxon>
        <taxon>Cephalobidae</taxon>
        <taxon>Acrobeloides</taxon>
    </lineage>
</organism>
<feature type="transmembrane region" description="Helical" evidence="1">
    <location>
        <begin position="72"/>
        <end position="96"/>
    </location>
</feature>
<evidence type="ECO:0000313" key="2">
    <source>
        <dbReference type="Proteomes" id="UP000887540"/>
    </source>
</evidence>
<keyword evidence="1" id="KW-0472">Membrane</keyword>